<dbReference type="STRING" id="196109.A0A136J0K9"/>
<dbReference type="Gene3D" id="2.30.110.10">
    <property type="entry name" value="Electron Transport, Fmn-binding Protein, Chain A"/>
    <property type="match status" value="1"/>
</dbReference>
<keyword evidence="1" id="KW-0472">Membrane</keyword>
<accession>A0A136J0K9</accession>
<dbReference type="AlphaFoldDB" id="A0A136J0K9"/>
<evidence type="ECO:0000313" key="3">
    <source>
        <dbReference type="EMBL" id="KXJ90757.1"/>
    </source>
</evidence>
<evidence type="ECO:0000313" key="4">
    <source>
        <dbReference type="Proteomes" id="UP000070501"/>
    </source>
</evidence>
<proteinExistence type="predicted"/>
<gene>
    <name evidence="3" type="ORF">Micbo1qcDRAFT_164412</name>
</gene>
<dbReference type="SUPFAM" id="SSF50475">
    <property type="entry name" value="FMN-binding split barrel"/>
    <property type="match status" value="1"/>
</dbReference>
<feature type="transmembrane region" description="Helical" evidence="1">
    <location>
        <begin position="246"/>
        <end position="267"/>
    </location>
</feature>
<evidence type="ECO:0000259" key="2">
    <source>
        <dbReference type="Pfam" id="PF01243"/>
    </source>
</evidence>
<dbReference type="Pfam" id="PF01243">
    <property type="entry name" value="PNPOx_N"/>
    <property type="match status" value="1"/>
</dbReference>
<dbReference type="PANTHER" id="PTHR39336:SF3">
    <property type="entry name" value="PYRIDOXAMINE PHOSPHATE OXIDASE"/>
    <property type="match status" value="1"/>
</dbReference>
<protein>
    <submittedName>
        <fullName evidence="3">Pyridoxamine phosphate oxidase family protein</fullName>
    </submittedName>
</protein>
<dbReference type="Proteomes" id="UP000070501">
    <property type="component" value="Unassembled WGS sequence"/>
</dbReference>
<keyword evidence="1" id="KW-0812">Transmembrane</keyword>
<evidence type="ECO:0000256" key="1">
    <source>
        <dbReference type="SAM" id="Phobius"/>
    </source>
</evidence>
<sequence>MGVFYEDIPPNLQEWIPKQKVFWVATAPLAGSGHVNVSPKGAANDHETFGLLDEKTFWYLDMTGSGSETISHLHEPGNGRITVMFNAFEGAPKIVRLWGTGHVLENGTEPFTNFIETHKLTTPPGTRSIITVDIHQVGSSCGYSVPLFDFKEHRDVLLNHFAKKVARFEAGNEGESMERYWAYKNAWSMDNLPAMKQGLKTGRAEKVVPLKKMVGATAPPLPTYDNASMLQMLLPSSLSAQSGLTVGHVGVMTVVSFVLGISLATYLPTNSVSRAWLS</sequence>
<dbReference type="EMBL" id="KQ964252">
    <property type="protein sequence ID" value="KXJ90757.1"/>
    <property type="molecule type" value="Genomic_DNA"/>
</dbReference>
<keyword evidence="4" id="KW-1185">Reference proteome</keyword>
<feature type="domain" description="Pyridoxamine 5'-phosphate oxidase N-terminal" evidence="2">
    <location>
        <begin position="9"/>
        <end position="139"/>
    </location>
</feature>
<dbReference type="InParanoid" id="A0A136J0K9"/>
<reference evidence="4" key="1">
    <citation type="submission" date="2016-02" db="EMBL/GenBank/DDBJ databases">
        <title>Draft genome sequence of Microdochium bolleyi, a fungal endophyte of beachgrass.</title>
        <authorList>
            <consortium name="DOE Joint Genome Institute"/>
            <person name="David A.S."/>
            <person name="May G."/>
            <person name="Haridas S."/>
            <person name="Lim J."/>
            <person name="Wang M."/>
            <person name="Labutti K."/>
            <person name="Lipzen A."/>
            <person name="Barry K."/>
            <person name="Grigoriev I.V."/>
        </authorList>
    </citation>
    <scope>NUCLEOTIDE SEQUENCE [LARGE SCALE GENOMIC DNA]</scope>
    <source>
        <strain evidence="4">J235TASD1</strain>
    </source>
</reference>
<dbReference type="PANTHER" id="PTHR39336">
    <property type="entry name" value="PYRIDOXAMINE PHOSPHATE OXIDASE FAMILY PROTEIN (AFU_ORTHOLOGUE AFUA_6G11440)"/>
    <property type="match status" value="1"/>
</dbReference>
<dbReference type="InterPro" id="IPR011576">
    <property type="entry name" value="Pyridox_Oxase_N"/>
</dbReference>
<dbReference type="InterPro" id="IPR012349">
    <property type="entry name" value="Split_barrel_FMN-bd"/>
</dbReference>
<organism evidence="3 4">
    <name type="scientific">Microdochium bolleyi</name>
    <dbReference type="NCBI Taxonomy" id="196109"/>
    <lineage>
        <taxon>Eukaryota</taxon>
        <taxon>Fungi</taxon>
        <taxon>Dikarya</taxon>
        <taxon>Ascomycota</taxon>
        <taxon>Pezizomycotina</taxon>
        <taxon>Sordariomycetes</taxon>
        <taxon>Xylariomycetidae</taxon>
        <taxon>Xylariales</taxon>
        <taxon>Microdochiaceae</taxon>
        <taxon>Microdochium</taxon>
    </lineage>
</organism>
<keyword evidence="1" id="KW-1133">Transmembrane helix</keyword>
<name>A0A136J0K9_9PEZI</name>
<dbReference type="OrthoDB" id="539398at2759"/>